<dbReference type="SMART" id="SM00347">
    <property type="entry name" value="HTH_MARR"/>
    <property type="match status" value="1"/>
</dbReference>
<dbReference type="InterPro" id="IPR000835">
    <property type="entry name" value="HTH_MarR-typ"/>
</dbReference>
<evidence type="ECO:0000313" key="2">
    <source>
        <dbReference type="EMBL" id="MPN34221.1"/>
    </source>
</evidence>
<sequence>MELSWMGRYRNLVGQLTRYANIYVRGYNIELGGEDGVFLSAQSWQVLECIIEHEDEVLKMAELSRCLGMPQSTFSKYVKRLVQQHLVERYKKTDNQKEIILRPSAFGREFYSSKSKGLLELGYKQMFGLLENLSDDDLEAVVAAVQNLADHLDRDTDDFSKTRLIKL</sequence>
<protein>
    <recommendedName>
        <fullName evidence="1">HTH marR-type domain-containing protein</fullName>
    </recommendedName>
</protein>
<feature type="domain" description="HTH marR-type" evidence="1">
    <location>
        <begin position="29"/>
        <end position="138"/>
    </location>
</feature>
<organism evidence="2">
    <name type="scientific">bioreactor metagenome</name>
    <dbReference type="NCBI Taxonomy" id="1076179"/>
    <lineage>
        <taxon>unclassified sequences</taxon>
        <taxon>metagenomes</taxon>
        <taxon>ecological metagenomes</taxon>
    </lineage>
</organism>
<dbReference type="InterPro" id="IPR036388">
    <property type="entry name" value="WH-like_DNA-bd_sf"/>
</dbReference>
<dbReference type="GO" id="GO:0003700">
    <property type="term" value="F:DNA-binding transcription factor activity"/>
    <property type="evidence" value="ECO:0007669"/>
    <property type="project" value="InterPro"/>
</dbReference>
<comment type="caution">
    <text evidence="2">The sequence shown here is derived from an EMBL/GenBank/DDBJ whole genome shotgun (WGS) entry which is preliminary data.</text>
</comment>
<name>A0A645H5A4_9ZZZZ</name>
<dbReference type="EMBL" id="VSSQ01087141">
    <property type="protein sequence ID" value="MPN34221.1"/>
    <property type="molecule type" value="Genomic_DNA"/>
</dbReference>
<accession>A0A645H5A4</accession>
<proteinExistence type="predicted"/>
<gene>
    <name evidence="2" type="ORF">SDC9_181714</name>
</gene>
<dbReference type="Pfam" id="PF12802">
    <property type="entry name" value="MarR_2"/>
    <property type="match status" value="1"/>
</dbReference>
<dbReference type="InterPro" id="IPR036390">
    <property type="entry name" value="WH_DNA-bd_sf"/>
</dbReference>
<evidence type="ECO:0000259" key="1">
    <source>
        <dbReference type="SMART" id="SM00347"/>
    </source>
</evidence>
<dbReference type="Gene3D" id="1.10.10.10">
    <property type="entry name" value="Winged helix-like DNA-binding domain superfamily/Winged helix DNA-binding domain"/>
    <property type="match status" value="1"/>
</dbReference>
<reference evidence="2" key="1">
    <citation type="submission" date="2019-08" db="EMBL/GenBank/DDBJ databases">
        <authorList>
            <person name="Kucharzyk K."/>
            <person name="Murdoch R.W."/>
            <person name="Higgins S."/>
            <person name="Loffler F."/>
        </authorList>
    </citation>
    <scope>NUCLEOTIDE SEQUENCE</scope>
</reference>
<dbReference type="SUPFAM" id="SSF46785">
    <property type="entry name" value="Winged helix' DNA-binding domain"/>
    <property type="match status" value="1"/>
</dbReference>
<dbReference type="AlphaFoldDB" id="A0A645H5A4"/>